<dbReference type="SUPFAM" id="SSF56322">
    <property type="entry name" value="ADC synthase"/>
    <property type="match status" value="1"/>
</dbReference>
<dbReference type="Gene3D" id="3.60.120.10">
    <property type="entry name" value="Anthranilate synthase"/>
    <property type="match status" value="1"/>
</dbReference>
<dbReference type="InterPro" id="IPR036038">
    <property type="entry name" value="Aminotransferase-like"/>
</dbReference>
<organism evidence="2 3">
    <name type="scientific">Hyella patelloides LEGE 07179</name>
    <dbReference type="NCBI Taxonomy" id="945734"/>
    <lineage>
        <taxon>Bacteria</taxon>
        <taxon>Bacillati</taxon>
        <taxon>Cyanobacteriota</taxon>
        <taxon>Cyanophyceae</taxon>
        <taxon>Pleurocapsales</taxon>
        <taxon>Hyellaceae</taxon>
        <taxon>Hyella</taxon>
    </lineage>
</organism>
<protein>
    <submittedName>
        <fullName evidence="2">Aminodeoxychorismate synthase, component I</fullName>
    </submittedName>
</protein>
<sequence length="575" mass="66215">MNQIVIHDAQQKQWLKFTQPAYVVETYNLAEVVAKLQLVNELVQHNKMYAVGFISYEAATAFDDVLVTYESDDFPLLWFGLYQQPEKIDLTAPATPQEYNLNWSPTVTKAEYDRSITQIKQYISCGDTYQVNYTMRLQADFKGDAWKYFQHLTQAQQANYSAYIDLENYAICSASPELFFSWDGNQIVTRPMKGTSARGYTLKGDRKLAQWLHNSAKNRAENVMIVDLIRNDLAKVAELYSVKVPSLFDVEQYPTLWQMTSTVTANTKVSLPEIMKALFPCASITGAPKPRTMEIIRQLEKTPRNIYTGTIGLITPENQAQFNVAIRTVLIDKKAHRAEYGVGGGIVWDSVSVSEYEECQIKARVLLNKNQNFELLETILWTPHEGYFLLDYHLQRLQDTALYFKFTVNLVAIDKQLLEFTNSLQDQPYKVRLMVNQKGNITIKAIPFTPDHPSKTVNLAIAKRPIDLHNPFFYHKTTNRSFYNNIRHKYPNYDDVLLWNERQEITETCIANIVVKRDGKLFTPPVNSGLLAGTFRAYLLEKQEIKEAIIKLKDLPECEAIYLINSVRKWQTAKL</sequence>
<dbReference type="NCBIfam" id="TIGR00553">
    <property type="entry name" value="pabB"/>
    <property type="match status" value="1"/>
</dbReference>
<dbReference type="GO" id="GO:0046820">
    <property type="term" value="F:4-amino-4-deoxychorismate synthase activity"/>
    <property type="evidence" value="ECO:0007669"/>
    <property type="project" value="TreeGrafter"/>
</dbReference>
<dbReference type="InterPro" id="IPR019999">
    <property type="entry name" value="Anth_synth_I-like"/>
</dbReference>
<evidence type="ECO:0000313" key="3">
    <source>
        <dbReference type="Proteomes" id="UP000320055"/>
    </source>
</evidence>
<dbReference type="InterPro" id="IPR015890">
    <property type="entry name" value="Chorismate_C"/>
</dbReference>
<dbReference type="AlphaFoldDB" id="A0A563VTT6"/>
<dbReference type="InterPro" id="IPR043131">
    <property type="entry name" value="BCAT-like_N"/>
</dbReference>
<dbReference type="PRINTS" id="PR00095">
    <property type="entry name" value="ANTSNTHASEI"/>
</dbReference>
<name>A0A563VTT6_9CYAN</name>
<dbReference type="PANTHER" id="PTHR11236">
    <property type="entry name" value="AMINOBENZOATE/ANTHRANILATE SYNTHASE"/>
    <property type="match status" value="1"/>
</dbReference>
<dbReference type="InterPro" id="IPR005802">
    <property type="entry name" value="ADC_synth_comp_1"/>
</dbReference>
<gene>
    <name evidence="2" type="ORF">H1P_290032</name>
</gene>
<dbReference type="Gene3D" id="3.20.10.10">
    <property type="entry name" value="D-amino Acid Aminotransferase, subunit A, domain 2"/>
    <property type="match status" value="1"/>
</dbReference>
<dbReference type="RefSeq" id="WP_144865157.1">
    <property type="nucleotide sequence ID" value="NZ_LR213789.1"/>
</dbReference>
<dbReference type="InterPro" id="IPR043132">
    <property type="entry name" value="BCAT-like_C"/>
</dbReference>
<dbReference type="SUPFAM" id="SSF56752">
    <property type="entry name" value="D-aminoacid aminotransferase-like PLP-dependent enzymes"/>
    <property type="match status" value="1"/>
</dbReference>
<keyword evidence="3" id="KW-1185">Reference proteome</keyword>
<dbReference type="PANTHER" id="PTHR11236:SF50">
    <property type="entry name" value="AMINODEOXYCHORISMATE SYNTHASE COMPONENT 1"/>
    <property type="match status" value="1"/>
</dbReference>
<dbReference type="Pfam" id="PF01063">
    <property type="entry name" value="Aminotran_4"/>
    <property type="match status" value="1"/>
</dbReference>
<dbReference type="GO" id="GO:0009396">
    <property type="term" value="P:folic acid-containing compound biosynthetic process"/>
    <property type="evidence" value="ECO:0007669"/>
    <property type="project" value="InterPro"/>
</dbReference>
<evidence type="ECO:0000259" key="1">
    <source>
        <dbReference type="Pfam" id="PF00425"/>
    </source>
</evidence>
<dbReference type="Gene3D" id="3.30.470.10">
    <property type="match status" value="1"/>
</dbReference>
<dbReference type="Pfam" id="PF00425">
    <property type="entry name" value="Chorismate_bind"/>
    <property type="match status" value="1"/>
</dbReference>
<evidence type="ECO:0000313" key="2">
    <source>
        <dbReference type="EMBL" id="VEP14823.1"/>
    </source>
</evidence>
<reference evidence="2 3" key="1">
    <citation type="submission" date="2019-01" db="EMBL/GenBank/DDBJ databases">
        <authorList>
            <person name="Brito A."/>
        </authorList>
    </citation>
    <scope>NUCLEOTIDE SEQUENCE [LARGE SCALE GENOMIC DNA]</scope>
    <source>
        <strain evidence="2">1</strain>
    </source>
</reference>
<dbReference type="OrthoDB" id="9803598at2"/>
<dbReference type="EMBL" id="CAACVJ010000212">
    <property type="protein sequence ID" value="VEP14823.1"/>
    <property type="molecule type" value="Genomic_DNA"/>
</dbReference>
<dbReference type="InterPro" id="IPR001544">
    <property type="entry name" value="Aminotrans_IV"/>
</dbReference>
<dbReference type="InterPro" id="IPR005801">
    <property type="entry name" value="ADC_synthase"/>
</dbReference>
<dbReference type="Proteomes" id="UP000320055">
    <property type="component" value="Unassembled WGS sequence"/>
</dbReference>
<dbReference type="GO" id="GO:0000162">
    <property type="term" value="P:L-tryptophan biosynthetic process"/>
    <property type="evidence" value="ECO:0007669"/>
    <property type="project" value="TreeGrafter"/>
</dbReference>
<proteinExistence type="predicted"/>
<feature type="domain" description="Chorismate-utilising enzyme C-terminal" evidence="1">
    <location>
        <begin position="109"/>
        <end position="362"/>
    </location>
</feature>
<accession>A0A563VTT6</accession>